<dbReference type="AlphaFoldDB" id="A0A067MA26"/>
<dbReference type="InParanoid" id="A0A067MA26"/>
<evidence type="ECO:0000313" key="3">
    <source>
        <dbReference type="EMBL" id="KDQ08441.1"/>
    </source>
</evidence>
<dbReference type="Gene3D" id="1.10.510.10">
    <property type="entry name" value="Transferase(Phosphotransferase) domain 1"/>
    <property type="match status" value="1"/>
</dbReference>
<evidence type="ECO:0000259" key="2">
    <source>
        <dbReference type="PROSITE" id="PS50011"/>
    </source>
</evidence>
<dbReference type="OrthoDB" id="5569250at2759"/>
<feature type="domain" description="Protein kinase" evidence="2">
    <location>
        <begin position="210"/>
        <end position="543"/>
    </location>
</feature>
<accession>A0A067MA26</accession>
<dbReference type="GO" id="GO:0004672">
    <property type="term" value="F:protein kinase activity"/>
    <property type="evidence" value="ECO:0007669"/>
    <property type="project" value="InterPro"/>
</dbReference>
<dbReference type="EMBL" id="KL198090">
    <property type="protein sequence ID" value="KDQ08441.1"/>
    <property type="molecule type" value="Genomic_DNA"/>
</dbReference>
<proteinExistence type="predicted"/>
<dbReference type="InterPro" id="IPR000719">
    <property type="entry name" value="Prot_kinase_dom"/>
</dbReference>
<reference evidence="4" key="1">
    <citation type="journal article" date="2014" name="Proc. Natl. Acad. Sci. U.S.A.">
        <title>Extensive sampling of basidiomycete genomes demonstrates inadequacy of the white-rot/brown-rot paradigm for wood decay fungi.</title>
        <authorList>
            <person name="Riley R."/>
            <person name="Salamov A.A."/>
            <person name="Brown D.W."/>
            <person name="Nagy L.G."/>
            <person name="Floudas D."/>
            <person name="Held B.W."/>
            <person name="Levasseur A."/>
            <person name="Lombard V."/>
            <person name="Morin E."/>
            <person name="Otillar R."/>
            <person name="Lindquist E.A."/>
            <person name="Sun H."/>
            <person name="LaButti K.M."/>
            <person name="Schmutz J."/>
            <person name="Jabbour D."/>
            <person name="Luo H."/>
            <person name="Baker S.E."/>
            <person name="Pisabarro A.G."/>
            <person name="Walton J.D."/>
            <person name="Blanchette R.A."/>
            <person name="Henrissat B."/>
            <person name="Martin F."/>
            <person name="Cullen D."/>
            <person name="Hibbett D.S."/>
            <person name="Grigoriev I.V."/>
        </authorList>
    </citation>
    <scope>NUCLEOTIDE SEQUENCE [LARGE SCALE GENOMIC DNA]</scope>
    <source>
        <strain evidence="4">FD-172 SS1</strain>
    </source>
</reference>
<dbReference type="HOGENOM" id="CLU_444792_0_0_1"/>
<keyword evidence="1" id="KW-0175">Coiled coil</keyword>
<dbReference type="InterPro" id="IPR040976">
    <property type="entry name" value="Pkinase_fungal"/>
</dbReference>
<feature type="coiled-coil region" evidence="1">
    <location>
        <begin position="513"/>
        <end position="540"/>
    </location>
</feature>
<evidence type="ECO:0000256" key="1">
    <source>
        <dbReference type="SAM" id="Coils"/>
    </source>
</evidence>
<dbReference type="Proteomes" id="UP000027195">
    <property type="component" value="Unassembled WGS sequence"/>
</dbReference>
<evidence type="ECO:0000313" key="4">
    <source>
        <dbReference type="Proteomes" id="UP000027195"/>
    </source>
</evidence>
<dbReference type="GO" id="GO:0005524">
    <property type="term" value="F:ATP binding"/>
    <property type="evidence" value="ECO:0007669"/>
    <property type="project" value="InterPro"/>
</dbReference>
<sequence length="597" mass="67824">MKWVPLETYLLTADGRRSLRPPGAVAVSEFLPTQTKEEREQIRWTDPFFPIVLTPKVVDAFSDESEEMGMVQEDLEDEELQPEELGVVQEDLKFDELQLVAYALETLSALGNRRFVLGLHFDGCQGHIWYFSRSVIISSTSFHIEAQFTTFASIIATLPRLSLEGLGFDPNIFSLAPPICPPRSLDDWILRLPKEDGGACSYASILRIIYIEKCIIGRGTTVGLIGSFIEHDLETEHGRRLYQETLSQKRPPAARTPVTMKSLVTFEDDAEEKCYNLLRAREKKYEGRWVFKLSSQTLTRPSELGFLKYISSAGIRRIPDFKSDLSEVLSHLSDGPLDALRLTDSSGLRVLVSEYIHDVCNLWGVELKKALHDSLYIIQDLHNNAKVLHRDISINNLAYRRCADGRVEGIVYDFGLAMRLDMDAAPPKHAVGTPAFMAIHLLDDRTLWHRLSFEYESRDPLRNWYIGTTASISATKWTDLQRPLRILPHHNSFRGGLQRLRNLVLNALFRMTQAGMEIDLQEAEEDEEEADSEAEADDCRKKLARAPRWTSLINYERLSSRGITAESLGLTADGFSTALKWRDVLERYERGEVEATG</sequence>
<name>A0A067MA26_BOTB1</name>
<dbReference type="STRING" id="930990.A0A067MA26"/>
<dbReference type="PROSITE" id="PS50011">
    <property type="entry name" value="PROTEIN_KINASE_DOM"/>
    <property type="match status" value="1"/>
</dbReference>
<dbReference type="Pfam" id="PF17667">
    <property type="entry name" value="Pkinase_fungal"/>
    <property type="match status" value="2"/>
</dbReference>
<protein>
    <recommendedName>
        <fullName evidence="2">Protein kinase domain-containing protein</fullName>
    </recommendedName>
</protein>
<gene>
    <name evidence="3" type="ORF">BOTBODRAFT_69746</name>
</gene>
<keyword evidence="4" id="KW-1185">Reference proteome</keyword>
<dbReference type="SUPFAM" id="SSF56112">
    <property type="entry name" value="Protein kinase-like (PK-like)"/>
    <property type="match status" value="1"/>
</dbReference>
<dbReference type="PANTHER" id="PTHR38248:SF2">
    <property type="entry name" value="FUNK1 11"/>
    <property type="match status" value="1"/>
</dbReference>
<organism evidence="3 4">
    <name type="scientific">Botryobasidium botryosum (strain FD-172 SS1)</name>
    <dbReference type="NCBI Taxonomy" id="930990"/>
    <lineage>
        <taxon>Eukaryota</taxon>
        <taxon>Fungi</taxon>
        <taxon>Dikarya</taxon>
        <taxon>Basidiomycota</taxon>
        <taxon>Agaricomycotina</taxon>
        <taxon>Agaricomycetes</taxon>
        <taxon>Cantharellales</taxon>
        <taxon>Botryobasidiaceae</taxon>
        <taxon>Botryobasidium</taxon>
    </lineage>
</organism>
<dbReference type="PANTHER" id="PTHR38248">
    <property type="entry name" value="FUNK1 6"/>
    <property type="match status" value="1"/>
</dbReference>
<dbReference type="InterPro" id="IPR011009">
    <property type="entry name" value="Kinase-like_dom_sf"/>
</dbReference>